<evidence type="ECO:0000313" key="3">
    <source>
        <dbReference type="Proteomes" id="UP000033977"/>
    </source>
</evidence>
<name>A0A0G1IAP2_9BACT</name>
<comment type="caution">
    <text evidence="2">The sequence shown here is derived from an EMBL/GenBank/DDBJ whole genome shotgun (WGS) entry which is preliminary data.</text>
</comment>
<dbReference type="InterPro" id="IPR024975">
    <property type="entry name" value="NOV_C"/>
</dbReference>
<dbReference type="AlphaFoldDB" id="A0A0G1IAP2"/>
<gene>
    <name evidence="2" type="ORF">UW49_C0019G0008</name>
</gene>
<proteinExistence type="predicted"/>
<organism evidence="2 3">
    <name type="scientific">Candidatus Giovannonibacteria bacterium GW2011_GWB1_44_23</name>
    <dbReference type="NCBI Taxonomy" id="1618652"/>
    <lineage>
        <taxon>Bacteria</taxon>
        <taxon>Candidatus Giovannoniibacteriota</taxon>
    </lineage>
</organism>
<feature type="domain" description="Protein NO VEIN C-terminal" evidence="1">
    <location>
        <begin position="3"/>
        <end position="84"/>
    </location>
</feature>
<evidence type="ECO:0000259" key="1">
    <source>
        <dbReference type="Pfam" id="PF13020"/>
    </source>
</evidence>
<dbReference type="SUPFAM" id="SSF52980">
    <property type="entry name" value="Restriction endonuclease-like"/>
    <property type="match status" value="1"/>
</dbReference>
<dbReference type="Proteomes" id="UP000033977">
    <property type="component" value="Unassembled WGS sequence"/>
</dbReference>
<accession>A0A0G1IAP2</accession>
<sequence>MSIEKEAIKYVIKYLRKKGFDVGDVSRKRGYNGYDLLAQKKRKKPVRIEVKGCTRPWGIPDPYITEFDNQKSLVADFMYVVYFLGNSRPALYIIPRKAFKPEFIKPKCGYRISSRFKNEQNLKKYKQIP</sequence>
<evidence type="ECO:0000313" key="2">
    <source>
        <dbReference type="EMBL" id="KKT55863.1"/>
    </source>
</evidence>
<dbReference type="Pfam" id="PF13020">
    <property type="entry name" value="NOV_C"/>
    <property type="match status" value="1"/>
</dbReference>
<dbReference type="EMBL" id="LCIN01000019">
    <property type="protein sequence ID" value="KKT55863.1"/>
    <property type="molecule type" value="Genomic_DNA"/>
</dbReference>
<protein>
    <recommendedName>
        <fullName evidence="1">Protein NO VEIN C-terminal domain-containing protein</fullName>
    </recommendedName>
</protein>
<dbReference type="InterPro" id="IPR011335">
    <property type="entry name" value="Restrct_endonuc-II-like"/>
</dbReference>
<reference evidence="2 3" key="1">
    <citation type="journal article" date="2015" name="Nature">
        <title>rRNA introns, odd ribosomes, and small enigmatic genomes across a large radiation of phyla.</title>
        <authorList>
            <person name="Brown C.T."/>
            <person name="Hug L.A."/>
            <person name="Thomas B.C."/>
            <person name="Sharon I."/>
            <person name="Castelle C.J."/>
            <person name="Singh A."/>
            <person name="Wilkins M.J."/>
            <person name="Williams K.H."/>
            <person name="Banfield J.F."/>
        </authorList>
    </citation>
    <scope>NUCLEOTIDE SEQUENCE [LARGE SCALE GENOMIC DNA]</scope>
</reference>